<dbReference type="EMBL" id="ML736446">
    <property type="protein sequence ID" value="KAE8371257.1"/>
    <property type="molecule type" value="Genomic_DNA"/>
</dbReference>
<feature type="chain" id="PRO_5024877936" description="Secreted protein" evidence="1">
    <location>
        <begin position="16"/>
        <end position="81"/>
    </location>
</feature>
<keyword evidence="3" id="KW-1185">Reference proteome</keyword>
<feature type="signal peptide" evidence="1">
    <location>
        <begin position="1"/>
        <end position="15"/>
    </location>
</feature>
<evidence type="ECO:0008006" key="4">
    <source>
        <dbReference type="Google" id="ProtNLM"/>
    </source>
</evidence>
<reference evidence="2 3" key="1">
    <citation type="submission" date="2019-04" db="EMBL/GenBank/DDBJ databases">
        <title>Friends and foes A comparative genomics studyof 23 Aspergillus species from section Flavi.</title>
        <authorList>
            <consortium name="DOE Joint Genome Institute"/>
            <person name="Kjaerbolling I."/>
            <person name="Vesth T."/>
            <person name="Frisvad J.C."/>
            <person name="Nybo J.L."/>
            <person name="Theobald S."/>
            <person name="Kildgaard S."/>
            <person name="Isbrandt T."/>
            <person name="Kuo A."/>
            <person name="Sato A."/>
            <person name="Lyhne E.K."/>
            <person name="Kogle M.E."/>
            <person name="Wiebenga A."/>
            <person name="Kun R.S."/>
            <person name="Lubbers R.J."/>
            <person name="Makela M.R."/>
            <person name="Barry K."/>
            <person name="Chovatia M."/>
            <person name="Clum A."/>
            <person name="Daum C."/>
            <person name="Haridas S."/>
            <person name="He G."/>
            <person name="LaButti K."/>
            <person name="Lipzen A."/>
            <person name="Mondo S."/>
            <person name="Riley R."/>
            <person name="Salamov A."/>
            <person name="Simmons B.A."/>
            <person name="Magnuson J.K."/>
            <person name="Henrissat B."/>
            <person name="Mortensen U.H."/>
            <person name="Larsen T.O."/>
            <person name="Devries R.P."/>
            <person name="Grigoriev I.V."/>
            <person name="Machida M."/>
            <person name="Baker S.E."/>
            <person name="Andersen M.R."/>
        </authorList>
    </citation>
    <scope>NUCLEOTIDE SEQUENCE [LARGE SCALE GENOMIC DNA]</scope>
    <source>
        <strain evidence="2 3">IBT 29228</strain>
    </source>
</reference>
<evidence type="ECO:0000313" key="3">
    <source>
        <dbReference type="Proteomes" id="UP000326198"/>
    </source>
</evidence>
<evidence type="ECO:0000256" key="1">
    <source>
        <dbReference type="SAM" id="SignalP"/>
    </source>
</evidence>
<keyword evidence="1" id="KW-0732">Signal</keyword>
<accession>A0A5N7AN22</accession>
<protein>
    <recommendedName>
        <fullName evidence="4">Secreted protein</fullName>
    </recommendedName>
</protein>
<name>A0A5N7AN22_9EURO</name>
<gene>
    <name evidence="2" type="ORF">BDV26DRAFT_136411</name>
</gene>
<proteinExistence type="predicted"/>
<dbReference type="AlphaFoldDB" id="A0A5N7AN22"/>
<dbReference type="Proteomes" id="UP000326198">
    <property type="component" value="Unassembled WGS sequence"/>
</dbReference>
<organism evidence="2 3">
    <name type="scientific">Aspergillus bertholletiae</name>
    <dbReference type="NCBI Taxonomy" id="1226010"/>
    <lineage>
        <taxon>Eukaryota</taxon>
        <taxon>Fungi</taxon>
        <taxon>Dikarya</taxon>
        <taxon>Ascomycota</taxon>
        <taxon>Pezizomycotina</taxon>
        <taxon>Eurotiomycetes</taxon>
        <taxon>Eurotiomycetidae</taxon>
        <taxon>Eurotiales</taxon>
        <taxon>Aspergillaceae</taxon>
        <taxon>Aspergillus</taxon>
        <taxon>Aspergillus subgen. Circumdati</taxon>
    </lineage>
</organism>
<sequence length="81" mass="9578">MIVCWLCFLIASSERRIRPIWNDVVVCRTSCEERSRCNLWWEARSYRCQFLARLTSRRNDVTGESWIPRLRGHSFGGIPAC</sequence>
<evidence type="ECO:0000313" key="2">
    <source>
        <dbReference type="EMBL" id="KAE8371257.1"/>
    </source>
</evidence>